<keyword evidence="7" id="KW-0812">Transmembrane</keyword>
<gene>
    <name evidence="13" type="ORF">EDS130_LOCUS43027</name>
    <name evidence="14" type="ORF">XAT740_LOCUS53324</name>
</gene>
<evidence type="ECO:0000256" key="2">
    <source>
        <dbReference type="ARBA" id="ARBA00004922"/>
    </source>
</evidence>
<evidence type="ECO:0000256" key="6">
    <source>
        <dbReference type="ARBA" id="ARBA00022679"/>
    </source>
</evidence>
<comment type="subcellular location">
    <subcellularLocation>
        <location evidence="1">Membrane</location>
        <topology evidence="1">Single-pass type II membrane protein</topology>
    </subcellularLocation>
</comment>
<evidence type="ECO:0000313" key="15">
    <source>
        <dbReference type="Proteomes" id="UP000663828"/>
    </source>
</evidence>
<evidence type="ECO:0000259" key="12">
    <source>
        <dbReference type="Pfam" id="PF02434"/>
    </source>
</evidence>
<dbReference type="GO" id="GO:0016020">
    <property type="term" value="C:membrane"/>
    <property type="evidence" value="ECO:0007669"/>
    <property type="project" value="UniProtKB-SubCell"/>
</dbReference>
<evidence type="ECO:0000256" key="7">
    <source>
        <dbReference type="ARBA" id="ARBA00022692"/>
    </source>
</evidence>
<evidence type="ECO:0000256" key="10">
    <source>
        <dbReference type="ARBA" id="ARBA00022989"/>
    </source>
</evidence>
<dbReference type="InterPro" id="IPR003378">
    <property type="entry name" value="Fringe-like_glycosylTrfase"/>
</dbReference>
<dbReference type="GO" id="GO:0000166">
    <property type="term" value="F:nucleotide binding"/>
    <property type="evidence" value="ECO:0007669"/>
    <property type="project" value="UniProtKB-KW"/>
</dbReference>
<name>A0A816DS03_ADIRI</name>
<sequence length="292" mass="34046">MSGWKKAKRYGENDIAFIIYTAFPFYLTRAKAVRLTWISRVTNYYFLSSVPDPSLPITVTNNTGEDYQSNTKKIFYGLELIYKAQLSIPASSRHKWYFLVGCDTYVNVPHLLKRLDAYDFQIPHFIGGSVGTQICFHRNGTTYKSLFVGGNTAHVYSAALVHAIYPHLFQYVNSIWPQPNHTSSGQSDVALSCLIFHLGFNMTIVPGFWRNTPDKTIQEFGLTEALSEKEPSSYHYVKPEQMIDLDEFYVYQYVDRLINDRNWNELKHFIRLFIGTHYKILRKNYRERLEIN</sequence>
<dbReference type="EMBL" id="CAJNOR010009099">
    <property type="protein sequence ID" value="CAF1641102.1"/>
    <property type="molecule type" value="Genomic_DNA"/>
</dbReference>
<comment type="similarity">
    <text evidence="3">Belongs to the glycosyltransferase 31 family. Beta3-Gal-T subfamily.</text>
</comment>
<dbReference type="Pfam" id="PF02434">
    <property type="entry name" value="Fringe"/>
    <property type="match status" value="1"/>
</dbReference>
<evidence type="ECO:0000256" key="4">
    <source>
        <dbReference type="ARBA" id="ARBA00012557"/>
    </source>
</evidence>
<feature type="domain" description="Fringe-like glycosyltransferase" evidence="12">
    <location>
        <begin position="12"/>
        <end position="246"/>
    </location>
</feature>
<evidence type="ECO:0000313" key="14">
    <source>
        <dbReference type="EMBL" id="CAF1641102.1"/>
    </source>
</evidence>
<dbReference type="Proteomes" id="UP000663828">
    <property type="component" value="Unassembled WGS sequence"/>
</dbReference>
<evidence type="ECO:0000256" key="1">
    <source>
        <dbReference type="ARBA" id="ARBA00004606"/>
    </source>
</evidence>
<keyword evidence="10" id="KW-1133">Transmembrane helix</keyword>
<dbReference type="OrthoDB" id="9977039at2759"/>
<evidence type="ECO:0000256" key="5">
    <source>
        <dbReference type="ARBA" id="ARBA00022676"/>
    </source>
</evidence>
<evidence type="ECO:0000256" key="9">
    <source>
        <dbReference type="ARBA" id="ARBA00022968"/>
    </source>
</evidence>
<keyword evidence="11" id="KW-0472">Membrane</keyword>
<evidence type="ECO:0000256" key="11">
    <source>
        <dbReference type="ARBA" id="ARBA00023136"/>
    </source>
</evidence>
<keyword evidence="5" id="KW-0328">Glycosyltransferase</keyword>
<dbReference type="Gene3D" id="3.90.550.50">
    <property type="match status" value="1"/>
</dbReference>
<dbReference type="Proteomes" id="UP000663852">
    <property type="component" value="Unassembled WGS sequence"/>
</dbReference>
<organism evidence="14 15">
    <name type="scientific">Adineta ricciae</name>
    <name type="common">Rotifer</name>
    <dbReference type="NCBI Taxonomy" id="249248"/>
    <lineage>
        <taxon>Eukaryota</taxon>
        <taxon>Metazoa</taxon>
        <taxon>Spiralia</taxon>
        <taxon>Gnathifera</taxon>
        <taxon>Rotifera</taxon>
        <taxon>Eurotatoria</taxon>
        <taxon>Bdelloidea</taxon>
        <taxon>Adinetida</taxon>
        <taxon>Adinetidae</taxon>
        <taxon>Adineta</taxon>
    </lineage>
</organism>
<dbReference type="PANTHER" id="PTHR23033">
    <property type="entry name" value="BETA1,3-GALACTOSYLTRANSFERASE"/>
    <property type="match status" value="1"/>
</dbReference>
<keyword evidence="8" id="KW-0547">Nucleotide-binding</keyword>
<reference evidence="14" key="1">
    <citation type="submission" date="2021-02" db="EMBL/GenBank/DDBJ databases">
        <authorList>
            <person name="Nowell W R."/>
        </authorList>
    </citation>
    <scope>NUCLEOTIDE SEQUENCE</scope>
</reference>
<dbReference type="AlphaFoldDB" id="A0A816DS03"/>
<keyword evidence="6" id="KW-0808">Transferase</keyword>
<keyword evidence="15" id="KW-1185">Reference proteome</keyword>
<accession>A0A816DS03</accession>
<dbReference type="GO" id="GO:0016263">
    <property type="term" value="F:glycoprotein-N-acetylgalactosamine 3-beta-galactosyltransferase activity"/>
    <property type="evidence" value="ECO:0007669"/>
    <property type="project" value="UniProtKB-EC"/>
</dbReference>
<dbReference type="InterPro" id="IPR026050">
    <property type="entry name" value="C1GALT1/C1GALT1_chp1"/>
</dbReference>
<protein>
    <recommendedName>
        <fullName evidence="4">N-acetylgalactosaminide beta-1,3-galactosyltransferase</fullName>
        <ecNumber evidence="4">2.4.1.122</ecNumber>
    </recommendedName>
</protein>
<comment type="caution">
    <text evidence="14">The sequence shown here is derived from an EMBL/GenBank/DDBJ whole genome shotgun (WGS) entry which is preliminary data.</text>
</comment>
<evidence type="ECO:0000256" key="3">
    <source>
        <dbReference type="ARBA" id="ARBA00006462"/>
    </source>
</evidence>
<dbReference type="EMBL" id="CAJNOJ010000671">
    <property type="protein sequence ID" value="CAF1507491.1"/>
    <property type="molecule type" value="Genomic_DNA"/>
</dbReference>
<comment type="pathway">
    <text evidence="2">Protein modification; protein glycosylation.</text>
</comment>
<keyword evidence="9" id="KW-0735">Signal-anchor</keyword>
<evidence type="ECO:0000313" key="13">
    <source>
        <dbReference type="EMBL" id="CAF1507491.1"/>
    </source>
</evidence>
<dbReference type="EC" id="2.4.1.122" evidence="4"/>
<evidence type="ECO:0000256" key="8">
    <source>
        <dbReference type="ARBA" id="ARBA00022741"/>
    </source>
</evidence>
<proteinExistence type="inferred from homology"/>